<evidence type="ECO:0000256" key="2">
    <source>
        <dbReference type="ARBA" id="ARBA00022737"/>
    </source>
</evidence>
<dbReference type="AlphaFoldDB" id="A0A919C4S5"/>
<dbReference type="Proteomes" id="UP000619355">
    <property type="component" value="Unassembled WGS sequence"/>
</dbReference>
<dbReference type="PANTHER" id="PTHR19879">
    <property type="entry name" value="TRANSCRIPTION INITIATION FACTOR TFIID"/>
    <property type="match status" value="1"/>
</dbReference>
<reference evidence="5" key="1">
    <citation type="journal article" date="2019" name="Int. J. Syst. Evol. Microbiol.">
        <title>The Global Catalogue of Microorganisms (GCM) 10K type strain sequencing project: providing services to taxonomists for standard genome sequencing and annotation.</title>
        <authorList>
            <consortium name="The Broad Institute Genomics Platform"/>
            <consortium name="The Broad Institute Genome Sequencing Center for Infectious Disease"/>
            <person name="Wu L."/>
            <person name="Ma J."/>
        </authorList>
    </citation>
    <scope>NUCLEOTIDE SEQUENCE [LARGE SCALE GENOMIC DNA]</scope>
    <source>
        <strain evidence="5">JCM 4253</strain>
    </source>
</reference>
<organism evidence="4 5">
    <name type="scientific">Streptomyces capoamus</name>
    <dbReference type="NCBI Taxonomy" id="68183"/>
    <lineage>
        <taxon>Bacteria</taxon>
        <taxon>Bacillati</taxon>
        <taxon>Actinomycetota</taxon>
        <taxon>Actinomycetes</taxon>
        <taxon>Kitasatosporales</taxon>
        <taxon>Streptomycetaceae</taxon>
        <taxon>Streptomyces</taxon>
    </lineage>
</organism>
<name>A0A919C4S5_9ACTN</name>
<proteinExistence type="predicted"/>
<evidence type="ECO:0000313" key="4">
    <source>
        <dbReference type="EMBL" id="GHG42124.1"/>
    </source>
</evidence>
<dbReference type="InterPro" id="IPR015943">
    <property type="entry name" value="WD40/YVTN_repeat-like_dom_sf"/>
</dbReference>
<evidence type="ECO:0000313" key="5">
    <source>
        <dbReference type="Proteomes" id="UP000619355"/>
    </source>
</evidence>
<feature type="repeat" description="WD" evidence="3">
    <location>
        <begin position="1"/>
        <end position="39"/>
    </location>
</feature>
<dbReference type="PROSITE" id="PS50294">
    <property type="entry name" value="WD_REPEATS_REGION"/>
    <property type="match status" value="2"/>
</dbReference>
<keyword evidence="2" id="KW-0677">Repeat</keyword>
<dbReference type="PRINTS" id="PR00320">
    <property type="entry name" value="GPROTEINBRPT"/>
</dbReference>
<protein>
    <submittedName>
        <fullName evidence="4">Uncharacterized protein</fullName>
    </submittedName>
</protein>
<dbReference type="EMBL" id="BNBF01000004">
    <property type="protein sequence ID" value="GHG42124.1"/>
    <property type="molecule type" value="Genomic_DNA"/>
</dbReference>
<dbReference type="InterPro" id="IPR019775">
    <property type="entry name" value="WD40_repeat_CS"/>
</dbReference>
<dbReference type="InterPro" id="IPR020472">
    <property type="entry name" value="WD40_PAC1"/>
</dbReference>
<dbReference type="PANTHER" id="PTHR19879:SF9">
    <property type="entry name" value="TRANSCRIPTION INITIATION FACTOR TFIID SUBUNIT 5"/>
    <property type="match status" value="1"/>
</dbReference>
<evidence type="ECO:0000256" key="1">
    <source>
        <dbReference type="ARBA" id="ARBA00022574"/>
    </source>
</evidence>
<dbReference type="Pfam" id="PF00400">
    <property type="entry name" value="WD40"/>
    <property type="match status" value="3"/>
</dbReference>
<dbReference type="SMART" id="SM00320">
    <property type="entry name" value="WD40"/>
    <property type="match status" value="3"/>
</dbReference>
<comment type="caution">
    <text evidence="4">The sequence shown here is derived from an EMBL/GenBank/DDBJ whole genome shotgun (WGS) entry which is preliminary data.</text>
</comment>
<keyword evidence="1 3" id="KW-0853">WD repeat</keyword>
<feature type="repeat" description="WD" evidence="3">
    <location>
        <begin position="79"/>
        <end position="113"/>
    </location>
</feature>
<dbReference type="SUPFAM" id="SSF50978">
    <property type="entry name" value="WD40 repeat-like"/>
    <property type="match status" value="1"/>
</dbReference>
<dbReference type="Gene3D" id="2.130.10.10">
    <property type="entry name" value="YVTN repeat-like/Quinoprotein amine dehydrogenase"/>
    <property type="match status" value="2"/>
</dbReference>
<evidence type="ECO:0000256" key="3">
    <source>
        <dbReference type="PROSITE-ProRule" id="PRU00221"/>
    </source>
</evidence>
<keyword evidence="5" id="KW-1185">Reference proteome</keyword>
<sequence>MAAVVASLAFSPDGHTLVSAGADGKLRLWDVTTGASRAVLTDLASAVTFSGDGRTRAAGHDDGTVRLWDVATRTVRATLSGRRQPVSAVAFSPDRHGFAAGGVDGTVQRWELSLPRPGQANDGICRALHRDLTEHERSRYLPGRTRDQVRTCTGA</sequence>
<dbReference type="PROSITE" id="PS00678">
    <property type="entry name" value="WD_REPEATS_1"/>
    <property type="match status" value="1"/>
</dbReference>
<dbReference type="InterPro" id="IPR001680">
    <property type="entry name" value="WD40_rpt"/>
</dbReference>
<dbReference type="PROSITE" id="PS50082">
    <property type="entry name" value="WD_REPEATS_2"/>
    <property type="match status" value="3"/>
</dbReference>
<feature type="repeat" description="WD" evidence="3">
    <location>
        <begin position="46"/>
        <end position="78"/>
    </location>
</feature>
<accession>A0A919C4S5</accession>
<gene>
    <name evidence="4" type="ORF">GCM10018980_17540</name>
</gene>
<dbReference type="InterPro" id="IPR036322">
    <property type="entry name" value="WD40_repeat_dom_sf"/>
</dbReference>